<dbReference type="PANTHER" id="PTHR11206">
    <property type="entry name" value="MULTIDRUG RESISTANCE PROTEIN"/>
    <property type="match status" value="1"/>
</dbReference>
<feature type="transmembrane region" description="Helical" evidence="8">
    <location>
        <begin position="347"/>
        <end position="367"/>
    </location>
</feature>
<dbReference type="GO" id="GO:0042910">
    <property type="term" value="F:xenobiotic transmembrane transporter activity"/>
    <property type="evidence" value="ECO:0007669"/>
    <property type="project" value="InterPro"/>
</dbReference>
<dbReference type="InterPro" id="IPR002528">
    <property type="entry name" value="MATE_fam"/>
</dbReference>
<feature type="transmembrane region" description="Helical" evidence="8">
    <location>
        <begin position="447"/>
        <end position="469"/>
    </location>
</feature>
<comment type="caution">
    <text evidence="9">The sequence shown here is derived from an EMBL/GenBank/DDBJ whole genome shotgun (WGS) entry which is preliminary data.</text>
</comment>
<evidence type="ECO:0008006" key="11">
    <source>
        <dbReference type="Google" id="ProtNLM"/>
    </source>
</evidence>
<feature type="transmembrane region" description="Helical" evidence="8">
    <location>
        <begin position="420"/>
        <end position="441"/>
    </location>
</feature>
<comment type="similarity">
    <text evidence="2">Belongs to the multi antimicrobial extrusion (MATE) (TC 2.A.66.1) family.</text>
</comment>
<accession>A3GID3</accession>
<keyword evidence="7 8" id="KW-0472">Membrane</keyword>
<dbReference type="Proteomes" id="UP000002258">
    <property type="component" value="Chromosome 1"/>
</dbReference>
<dbReference type="InterPro" id="IPR048279">
    <property type="entry name" value="MdtK-like"/>
</dbReference>
<name>A3GID3_PICST</name>
<dbReference type="GeneID" id="4852032"/>
<keyword evidence="5 8" id="KW-0812">Transmembrane</keyword>
<evidence type="ECO:0000256" key="7">
    <source>
        <dbReference type="ARBA" id="ARBA00023136"/>
    </source>
</evidence>
<evidence type="ECO:0000256" key="3">
    <source>
        <dbReference type="ARBA" id="ARBA00022448"/>
    </source>
</evidence>
<comment type="subcellular location">
    <subcellularLocation>
        <location evidence="1">Cell membrane</location>
        <topology evidence="1">Multi-pass membrane protein</topology>
    </subcellularLocation>
</comment>
<dbReference type="CDD" id="cd13132">
    <property type="entry name" value="MATE_eukaryotic"/>
    <property type="match status" value="1"/>
</dbReference>
<feature type="transmembrane region" description="Helical" evidence="8">
    <location>
        <begin position="193"/>
        <end position="212"/>
    </location>
</feature>
<sequence length="483" mass="52957">MNTNTEEQLLIGSVDHENYDAITRHPSRNETGYIITPKSELKFVSSASAPLVVTFFLQYLLSVTTIYASGRLGAKELAAASLAVCTFNITGLAVYQGMATSLDSFCSQAYGSGKLTNVGLYFQRCSFMMLAITIFPLGFIWWFSGSILSLVVPDQELVEMTQLFLRINIFGTPGLLLFETGKRFLQAQHIYNAGTYVLLLVAPLNLFLNWILVWHPIYGLGFIGLPIAVGIVYWIISLLMLGYVVVVDGKKCWGGLEIEKAFINWRPMLQLAIPGLIMVEAEYLAFEVLTILSSSFGTASLAAQSIGANAGSLAFQLPFAVAVALSTRIGHFIGMEDVKSARIVTNLTIIFATSIAVLNASSIFFGRKWLATLFTDDDDVLEISTDILRLVAINQIGDAYNVIGAGVLRGQGRQRIGSILNMISYYVIALPVGYYLAFHVGLGLHGLWFGLIAGVATLALGEFICIYTSDWNRILIESRDRHD</sequence>
<dbReference type="EMBL" id="AAVQ01000002">
    <property type="protein sequence ID" value="EAZ62969.2"/>
    <property type="molecule type" value="Genomic_DNA"/>
</dbReference>
<dbReference type="OrthoDB" id="2126698at2759"/>
<dbReference type="InParanoid" id="A3GID3"/>
<keyword evidence="3" id="KW-0813">Transport</keyword>
<reference evidence="9 10" key="1">
    <citation type="journal article" date="2007" name="Nat. Biotechnol.">
        <title>Genome sequence of the lignocellulose-bioconverting and xylose-fermenting yeast Pichia stipitis.</title>
        <authorList>
            <person name="Jeffries T.W."/>
            <person name="Grigoriev I.V."/>
            <person name="Grimwood J."/>
            <person name="Laplaza J.M."/>
            <person name="Aerts A."/>
            <person name="Salamov A."/>
            <person name="Schmutz J."/>
            <person name="Lindquist E."/>
            <person name="Dehal P."/>
            <person name="Shapiro H."/>
            <person name="Jin Y.S."/>
            <person name="Passoth V."/>
            <person name="Richardson P.M."/>
        </authorList>
    </citation>
    <scope>NUCLEOTIDE SEQUENCE [LARGE SCALE GENOMIC DNA]</scope>
    <source>
        <strain evidence="10">ATCC 58785 / CBS 6054 / NBRC 10063 / NRRL Y-11545</strain>
    </source>
</reference>
<dbReference type="InterPro" id="IPR045069">
    <property type="entry name" value="MATE_euk"/>
</dbReference>
<dbReference type="RefSeq" id="XP_001386992.2">
    <property type="nucleotide sequence ID" value="XM_001386955.1"/>
</dbReference>
<evidence type="ECO:0000256" key="6">
    <source>
        <dbReference type="ARBA" id="ARBA00022989"/>
    </source>
</evidence>
<dbReference type="eggNOG" id="KOG1347">
    <property type="taxonomic scope" value="Eukaryota"/>
</dbReference>
<keyword evidence="10" id="KW-1185">Reference proteome</keyword>
<dbReference type="STRING" id="322104.A3GID3"/>
<feature type="transmembrane region" description="Helical" evidence="8">
    <location>
        <begin position="218"/>
        <end position="247"/>
    </location>
</feature>
<evidence type="ECO:0000256" key="1">
    <source>
        <dbReference type="ARBA" id="ARBA00004651"/>
    </source>
</evidence>
<dbReference type="PIRSF" id="PIRSF006603">
    <property type="entry name" value="DinF"/>
    <property type="match status" value="1"/>
</dbReference>
<feature type="transmembrane region" description="Helical" evidence="8">
    <location>
        <begin position="47"/>
        <end position="68"/>
    </location>
</feature>
<dbReference type="GO" id="GO:1990961">
    <property type="term" value="P:xenobiotic detoxification by transmembrane export across the plasma membrane"/>
    <property type="evidence" value="ECO:0007669"/>
    <property type="project" value="InterPro"/>
</dbReference>
<evidence type="ECO:0000256" key="5">
    <source>
        <dbReference type="ARBA" id="ARBA00022692"/>
    </source>
</evidence>
<evidence type="ECO:0000313" key="9">
    <source>
        <dbReference type="EMBL" id="EAZ62969.2"/>
    </source>
</evidence>
<dbReference type="OMA" id="VKFCLYQ"/>
<dbReference type="AlphaFoldDB" id="A3GID3"/>
<dbReference type="GO" id="GO:0015297">
    <property type="term" value="F:antiporter activity"/>
    <property type="evidence" value="ECO:0007669"/>
    <property type="project" value="InterPro"/>
</dbReference>
<evidence type="ECO:0000256" key="2">
    <source>
        <dbReference type="ARBA" id="ARBA00010199"/>
    </source>
</evidence>
<gene>
    <name evidence="9" type="ORF">PICST_29306</name>
</gene>
<evidence type="ECO:0000256" key="4">
    <source>
        <dbReference type="ARBA" id="ARBA00022475"/>
    </source>
</evidence>
<proteinExistence type="inferred from homology"/>
<dbReference type="NCBIfam" id="TIGR00797">
    <property type="entry name" value="matE"/>
    <property type="match status" value="1"/>
</dbReference>
<protein>
    <recommendedName>
        <fullName evidence="11">MATE efflux family protein</fullName>
    </recommendedName>
</protein>
<keyword evidence="4" id="KW-1003">Cell membrane</keyword>
<evidence type="ECO:0000313" key="10">
    <source>
        <dbReference type="Proteomes" id="UP000002258"/>
    </source>
</evidence>
<feature type="transmembrane region" description="Helical" evidence="8">
    <location>
        <begin position="125"/>
        <end position="143"/>
    </location>
</feature>
<keyword evidence="6 8" id="KW-1133">Transmembrane helix</keyword>
<evidence type="ECO:0000256" key="8">
    <source>
        <dbReference type="SAM" id="Phobius"/>
    </source>
</evidence>
<dbReference type="HOGENOM" id="CLU_012893_1_2_1"/>
<organism evidence="9 10">
    <name type="scientific">Scheffersomyces stipitis (strain ATCC 58785 / CBS 6054 / NBRC 10063 / NRRL Y-11545)</name>
    <name type="common">Yeast</name>
    <name type="synonym">Pichia stipitis</name>
    <dbReference type="NCBI Taxonomy" id="322104"/>
    <lineage>
        <taxon>Eukaryota</taxon>
        <taxon>Fungi</taxon>
        <taxon>Dikarya</taxon>
        <taxon>Ascomycota</taxon>
        <taxon>Saccharomycotina</taxon>
        <taxon>Pichiomycetes</taxon>
        <taxon>Debaryomycetaceae</taxon>
        <taxon>Scheffersomyces</taxon>
    </lineage>
</organism>
<dbReference type="GO" id="GO:0005886">
    <property type="term" value="C:plasma membrane"/>
    <property type="evidence" value="ECO:0007669"/>
    <property type="project" value="UniProtKB-SubCell"/>
</dbReference>
<feature type="transmembrane region" description="Helical" evidence="8">
    <location>
        <begin position="306"/>
        <end position="326"/>
    </location>
</feature>
<dbReference type="Pfam" id="PF01554">
    <property type="entry name" value="MatE"/>
    <property type="match status" value="2"/>
</dbReference>
<dbReference type="KEGG" id="pic:PICST_29306"/>